<dbReference type="InterPro" id="IPR045191">
    <property type="entry name" value="MBR1/2-like"/>
</dbReference>
<dbReference type="GO" id="GO:0061630">
    <property type="term" value="F:ubiquitin protein ligase activity"/>
    <property type="evidence" value="ECO:0007669"/>
    <property type="project" value="UniProtKB-EC"/>
</dbReference>
<evidence type="ECO:0000313" key="11">
    <source>
        <dbReference type="EMBL" id="KAK1281152.1"/>
    </source>
</evidence>
<evidence type="ECO:0000256" key="2">
    <source>
        <dbReference type="ARBA" id="ARBA00012483"/>
    </source>
</evidence>
<reference evidence="11" key="1">
    <citation type="journal article" date="2023" name="Nat. Commun.">
        <title>Diploid and tetraploid genomes of Acorus and the evolution of monocots.</title>
        <authorList>
            <person name="Ma L."/>
            <person name="Liu K.W."/>
            <person name="Li Z."/>
            <person name="Hsiao Y.Y."/>
            <person name="Qi Y."/>
            <person name="Fu T."/>
            <person name="Tang G.D."/>
            <person name="Zhang D."/>
            <person name="Sun W.H."/>
            <person name="Liu D.K."/>
            <person name="Li Y."/>
            <person name="Chen G.Z."/>
            <person name="Liu X.D."/>
            <person name="Liao X.Y."/>
            <person name="Jiang Y.T."/>
            <person name="Yu X."/>
            <person name="Hao Y."/>
            <person name="Huang J."/>
            <person name="Zhao X.W."/>
            <person name="Ke S."/>
            <person name="Chen Y.Y."/>
            <person name="Wu W.L."/>
            <person name="Hsu J.L."/>
            <person name="Lin Y.F."/>
            <person name="Huang M.D."/>
            <person name="Li C.Y."/>
            <person name="Huang L."/>
            <person name="Wang Z.W."/>
            <person name="Zhao X."/>
            <person name="Zhong W.Y."/>
            <person name="Peng D.H."/>
            <person name="Ahmad S."/>
            <person name="Lan S."/>
            <person name="Zhang J.S."/>
            <person name="Tsai W.C."/>
            <person name="Van de Peer Y."/>
            <person name="Liu Z.J."/>
        </authorList>
    </citation>
    <scope>NUCLEOTIDE SEQUENCE</scope>
    <source>
        <strain evidence="11">SCP</strain>
    </source>
</reference>
<evidence type="ECO:0000256" key="1">
    <source>
        <dbReference type="ARBA" id="ARBA00000900"/>
    </source>
</evidence>
<feature type="region of interest" description="Disordered" evidence="9">
    <location>
        <begin position="28"/>
        <end position="48"/>
    </location>
</feature>
<dbReference type="SMART" id="SM00184">
    <property type="entry name" value="RING"/>
    <property type="match status" value="1"/>
</dbReference>
<dbReference type="Gene3D" id="3.30.40.10">
    <property type="entry name" value="Zinc/RING finger domain, C3HC4 (zinc finger)"/>
    <property type="match status" value="1"/>
</dbReference>
<keyword evidence="3" id="KW-0808">Transferase</keyword>
<feature type="domain" description="RING-type" evidence="10">
    <location>
        <begin position="241"/>
        <end position="282"/>
    </location>
</feature>
<gene>
    <name evidence="11" type="ORF">QJS04_geneDACA003103</name>
</gene>
<name>A0AAV9BYE0_ACOGR</name>
<evidence type="ECO:0000256" key="7">
    <source>
        <dbReference type="ARBA" id="ARBA00022833"/>
    </source>
</evidence>
<keyword evidence="7" id="KW-0862">Zinc</keyword>
<dbReference type="Pfam" id="PF13639">
    <property type="entry name" value="zf-RING_2"/>
    <property type="match status" value="1"/>
</dbReference>
<accession>A0AAV9BYE0</accession>
<organism evidence="11 12">
    <name type="scientific">Acorus gramineus</name>
    <name type="common">Dwarf sweet flag</name>
    <dbReference type="NCBI Taxonomy" id="55184"/>
    <lineage>
        <taxon>Eukaryota</taxon>
        <taxon>Viridiplantae</taxon>
        <taxon>Streptophyta</taxon>
        <taxon>Embryophyta</taxon>
        <taxon>Tracheophyta</taxon>
        <taxon>Spermatophyta</taxon>
        <taxon>Magnoliopsida</taxon>
        <taxon>Liliopsida</taxon>
        <taxon>Acoraceae</taxon>
        <taxon>Acorus</taxon>
    </lineage>
</organism>
<reference evidence="11" key="2">
    <citation type="submission" date="2023-06" db="EMBL/GenBank/DDBJ databases">
        <authorList>
            <person name="Ma L."/>
            <person name="Liu K.-W."/>
            <person name="Li Z."/>
            <person name="Hsiao Y.-Y."/>
            <person name="Qi Y."/>
            <person name="Fu T."/>
            <person name="Tang G."/>
            <person name="Zhang D."/>
            <person name="Sun W.-H."/>
            <person name="Liu D.-K."/>
            <person name="Li Y."/>
            <person name="Chen G.-Z."/>
            <person name="Liu X.-D."/>
            <person name="Liao X.-Y."/>
            <person name="Jiang Y.-T."/>
            <person name="Yu X."/>
            <person name="Hao Y."/>
            <person name="Huang J."/>
            <person name="Zhao X.-W."/>
            <person name="Ke S."/>
            <person name="Chen Y.-Y."/>
            <person name="Wu W.-L."/>
            <person name="Hsu J.-L."/>
            <person name="Lin Y.-F."/>
            <person name="Huang M.-D."/>
            <person name="Li C.-Y."/>
            <person name="Huang L."/>
            <person name="Wang Z.-W."/>
            <person name="Zhao X."/>
            <person name="Zhong W.-Y."/>
            <person name="Peng D.-H."/>
            <person name="Ahmad S."/>
            <person name="Lan S."/>
            <person name="Zhang J.-S."/>
            <person name="Tsai W.-C."/>
            <person name="Van De Peer Y."/>
            <person name="Liu Z.-J."/>
        </authorList>
    </citation>
    <scope>NUCLEOTIDE SEQUENCE</scope>
    <source>
        <strain evidence="11">SCP</strain>
        <tissue evidence="11">Leaves</tissue>
    </source>
</reference>
<comment type="caution">
    <text evidence="11">The sequence shown here is derived from an EMBL/GenBank/DDBJ whole genome shotgun (WGS) entry which is preliminary data.</text>
</comment>
<comment type="catalytic activity">
    <reaction evidence="1">
        <text>S-ubiquitinyl-[E2 ubiquitin-conjugating enzyme]-L-cysteine + [acceptor protein]-L-lysine = [E2 ubiquitin-conjugating enzyme]-L-cysteine + N(6)-ubiquitinyl-[acceptor protein]-L-lysine.</text>
        <dbReference type="EC" id="2.3.2.27"/>
    </reaction>
</comment>
<feature type="region of interest" description="Disordered" evidence="9">
    <location>
        <begin position="84"/>
        <end position="114"/>
    </location>
</feature>
<keyword evidence="5 8" id="KW-0863">Zinc-finger</keyword>
<dbReference type="PANTHER" id="PTHR22937:SF122">
    <property type="entry name" value="RING-TYPE E3 UBIQUITIN TRANSFERASE"/>
    <property type="match status" value="1"/>
</dbReference>
<dbReference type="Proteomes" id="UP001179952">
    <property type="component" value="Unassembled WGS sequence"/>
</dbReference>
<keyword evidence="6" id="KW-0833">Ubl conjugation pathway</keyword>
<dbReference type="InterPro" id="IPR001841">
    <property type="entry name" value="Znf_RING"/>
</dbReference>
<evidence type="ECO:0000313" key="12">
    <source>
        <dbReference type="Proteomes" id="UP001179952"/>
    </source>
</evidence>
<protein>
    <recommendedName>
        <fullName evidence="2">RING-type E3 ubiquitin transferase</fullName>
        <ecNumber evidence="2">2.3.2.27</ecNumber>
    </recommendedName>
</protein>
<dbReference type="SUPFAM" id="SSF57850">
    <property type="entry name" value="RING/U-box"/>
    <property type="match status" value="1"/>
</dbReference>
<evidence type="ECO:0000256" key="3">
    <source>
        <dbReference type="ARBA" id="ARBA00022679"/>
    </source>
</evidence>
<evidence type="ECO:0000256" key="9">
    <source>
        <dbReference type="SAM" id="MobiDB-lite"/>
    </source>
</evidence>
<evidence type="ECO:0000256" key="5">
    <source>
        <dbReference type="ARBA" id="ARBA00022771"/>
    </source>
</evidence>
<dbReference type="GO" id="GO:0008270">
    <property type="term" value="F:zinc ion binding"/>
    <property type="evidence" value="ECO:0007669"/>
    <property type="project" value="UniProtKB-KW"/>
</dbReference>
<dbReference type="PANTHER" id="PTHR22937">
    <property type="entry name" value="E3 UBIQUITIN-PROTEIN LIGASE RNF165"/>
    <property type="match status" value="1"/>
</dbReference>
<keyword evidence="4" id="KW-0479">Metal-binding</keyword>
<dbReference type="InterPro" id="IPR013083">
    <property type="entry name" value="Znf_RING/FYVE/PHD"/>
</dbReference>
<proteinExistence type="predicted"/>
<evidence type="ECO:0000256" key="4">
    <source>
        <dbReference type="ARBA" id="ARBA00022723"/>
    </source>
</evidence>
<dbReference type="EC" id="2.3.2.27" evidence="2"/>
<evidence type="ECO:0000256" key="8">
    <source>
        <dbReference type="PROSITE-ProRule" id="PRU00175"/>
    </source>
</evidence>
<sequence>MVSNVIENPSSSGDPMRTARFRILKNTQTVAEQTKAEEPTTQTKKDKKKGLAYAAFRGLGCASASASRVSAPELIVRSSSDWDRDACAEGAGSSAARRRKKKEEKSKKDQTARVASVTGGGASVDLWCSSRMAFASAADAECVAVPPTMRRREGSERIRREIMMFQSRMFLGGMDGYDHYRDWRLDIDDMSYEELLELEDSIGYVNTGLREEDIHCCLRKGKLKNFDALPLHFSSENDWKCSVCQEEYDMNDEIGKLDCGHSYHMFCIKQWLLQKNACPVCKAAVRC</sequence>
<evidence type="ECO:0000256" key="6">
    <source>
        <dbReference type="ARBA" id="ARBA00022786"/>
    </source>
</evidence>
<dbReference type="EMBL" id="JAUJYN010000001">
    <property type="protein sequence ID" value="KAK1281152.1"/>
    <property type="molecule type" value="Genomic_DNA"/>
</dbReference>
<dbReference type="PROSITE" id="PS50089">
    <property type="entry name" value="ZF_RING_2"/>
    <property type="match status" value="1"/>
</dbReference>
<evidence type="ECO:0000259" key="10">
    <source>
        <dbReference type="PROSITE" id="PS50089"/>
    </source>
</evidence>
<dbReference type="AlphaFoldDB" id="A0AAV9BYE0"/>
<keyword evidence="12" id="KW-1185">Reference proteome</keyword>